<comment type="caution">
    <text evidence="3">The sequence shown here is derived from an EMBL/GenBank/DDBJ whole genome shotgun (WGS) entry which is preliminary data.</text>
</comment>
<gene>
    <name evidence="3" type="ORF">D5R81_12305</name>
</gene>
<feature type="domain" description="DUF3322" evidence="2">
    <location>
        <begin position="4"/>
        <end position="187"/>
    </location>
</feature>
<feature type="domain" description="Wadjet protein JetD C-terminal" evidence="1">
    <location>
        <begin position="212"/>
        <end position="392"/>
    </location>
</feature>
<dbReference type="InterPro" id="IPR024537">
    <property type="entry name" value="DUF3322"/>
</dbReference>
<name>A0A3A6TMQ5_9GAMM</name>
<dbReference type="Pfam" id="PF11795">
    <property type="entry name" value="DUF3322"/>
    <property type="match status" value="1"/>
</dbReference>
<dbReference type="Pfam" id="PF09983">
    <property type="entry name" value="JetD_C"/>
    <property type="match status" value="1"/>
</dbReference>
<dbReference type="PIRSF" id="PIRSF028408">
    <property type="entry name" value="UCP028408"/>
    <property type="match status" value="1"/>
</dbReference>
<keyword evidence="4" id="KW-1185">Reference proteome</keyword>
<evidence type="ECO:0000259" key="2">
    <source>
        <dbReference type="Pfam" id="PF11795"/>
    </source>
</evidence>
<evidence type="ECO:0000313" key="3">
    <source>
        <dbReference type="EMBL" id="RJY12502.1"/>
    </source>
</evidence>
<dbReference type="OrthoDB" id="322908at2"/>
<accession>A0A3A6TMQ5</accession>
<evidence type="ECO:0000259" key="1">
    <source>
        <dbReference type="Pfam" id="PF09983"/>
    </source>
</evidence>
<evidence type="ECO:0000313" key="4">
    <source>
        <dbReference type="Proteomes" id="UP000273022"/>
    </source>
</evidence>
<protein>
    <recommendedName>
        <fullName evidence="5">DUF3322 and DUF2220 domain-containing protein</fullName>
    </recommendedName>
</protein>
<proteinExistence type="predicted"/>
<dbReference type="Proteomes" id="UP000273022">
    <property type="component" value="Unassembled WGS sequence"/>
</dbReference>
<dbReference type="InterPro" id="IPR014544">
    <property type="entry name" value="UCP028408"/>
</dbReference>
<dbReference type="AlphaFoldDB" id="A0A3A6TMQ5"/>
<dbReference type="RefSeq" id="WP_121853933.1">
    <property type="nucleotide sequence ID" value="NZ_CP037952.1"/>
</dbReference>
<evidence type="ECO:0008006" key="5">
    <source>
        <dbReference type="Google" id="ProtNLM"/>
    </source>
</evidence>
<dbReference type="EMBL" id="QYYH01000074">
    <property type="protein sequence ID" value="RJY12502.1"/>
    <property type="molecule type" value="Genomic_DNA"/>
</dbReference>
<sequence>MTLNDIRKKIHKKWQSFALHNAFLCGESPFPLRFPLPKVTDKQLLHDFAKITEQWQTLKQDMVKYPMLTLCWTSRNFNVMGTQKVPEAIEISDLASLLSFVRENQNWQQFTQDAHQLSHTYPQLAEWQKKSARKIWQHQGKWPRLIQVCHYFLENPKPNCYLRELTIPQVDTKFIEGNQAMLKELLDILLPESAINDEVSGLSNHGFARRFGLKYDQPLIRFRMLDPQLFSEFNDISDLSLPIEEFAKLDLLVDRVFITENKTNGLSFPNKKNSIVIFGLGYGIQQLKNIDWLRQCQIHYWGDMDSHGFAMLSQIRHYYPKTQSLLMNTIVLMACKTQWQSEVTPCRLTFEQLTLLSPEEQQIYQQLADGFKTKHVRLEQEIIPFDWLNDALNLLP</sequence>
<reference evidence="3 4" key="1">
    <citation type="submission" date="2018-09" db="EMBL/GenBank/DDBJ databases">
        <title>Phylogeny of the Shewanellaceae, and recommendation for two new genera, Pseudoshewanella and Parashewanella.</title>
        <authorList>
            <person name="Wang G."/>
        </authorList>
    </citation>
    <scope>NUCLEOTIDE SEQUENCE [LARGE SCALE GENOMIC DNA]</scope>
    <source>
        <strain evidence="3 4">KCTC 22492</strain>
    </source>
</reference>
<organism evidence="3 4">
    <name type="scientific">Parashewanella spongiae</name>
    <dbReference type="NCBI Taxonomy" id="342950"/>
    <lineage>
        <taxon>Bacteria</taxon>
        <taxon>Pseudomonadati</taxon>
        <taxon>Pseudomonadota</taxon>
        <taxon>Gammaproteobacteria</taxon>
        <taxon>Alteromonadales</taxon>
        <taxon>Shewanellaceae</taxon>
        <taxon>Parashewanella</taxon>
    </lineage>
</organism>
<dbReference type="InterPro" id="IPR024534">
    <property type="entry name" value="JetD_C"/>
</dbReference>